<evidence type="ECO:0000313" key="11">
    <source>
        <dbReference type="EMBL" id="PRY59476.1"/>
    </source>
</evidence>
<dbReference type="PANTHER" id="PTHR48086">
    <property type="entry name" value="SODIUM/PROLINE SYMPORTER-RELATED"/>
    <property type="match status" value="1"/>
</dbReference>
<dbReference type="AlphaFoldDB" id="A0A2T0UNK2"/>
<keyword evidence="8 10" id="KW-0472">Membrane</keyword>
<keyword evidence="3" id="KW-0813">Transport</keyword>
<evidence type="ECO:0000256" key="1">
    <source>
        <dbReference type="ARBA" id="ARBA00004651"/>
    </source>
</evidence>
<evidence type="ECO:0000256" key="7">
    <source>
        <dbReference type="ARBA" id="ARBA00022989"/>
    </source>
</evidence>
<dbReference type="PANTHER" id="PTHR48086:SF6">
    <property type="entry name" value="CATION_ACETATE SYMPORTER ACTP"/>
    <property type="match status" value="1"/>
</dbReference>
<dbReference type="Proteomes" id="UP000237822">
    <property type="component" value="Unassembled WGS sequence"/>
</dbReference>
<sequence length="557" mass="58359">MAFTALPTALPALPAETTVAVGNPTLNIAIFAGFVLVTLAVIVRIARGKKTAGEFYTASGGFSGRQNGVAIAGDYLSAASFLGIAGAIALQGYDGFLYSIGFLVAWLVALLLVAELMRNTGRLTMADVLSYRLKQRPVRIATATSVLAVSFFYLLAQMAGAGGLVSLLLGVSGEAAQNLVIAVVGVVMIAYVLIGGMRGTTWVQIIKAVLLIAATAIMTVWVLGKYGLNLSSLFQGAIDKNPAVGEKLLEPGVKYGKNLTTKIDFISLSLALVLGTAGLPHVLQRFYTVPTSKQARKSVEWAIWLIGGFYLLTLVVGYGAGALVGPEEINAAPGKANSAAPLLAFELGGSTFLGIISGIAFATILAVVAGLTITASATFAHDIYREVFKRGEQVAEEKEVRVARIAAIVIGVVAILGGMLAKSQNVAFLVALAFAVAASANLPTILYSLFWKRFNTRGALWSIYGGLISTIVLIIFSPVVSGKAPLTEGGPSPSMITDPNVDFSLFPLDNPGLVTIPLAFFLGWLGTVTSKEFNPQKYAEMEVRSLTGHGVAKALDH</sequence>
<evidence type="ECO:0000256" key="9">
    <source>
        <dbReference type="RuleBase" id="RU362091"/>
    </source>
</evidence>
<dbReference type="GO" id="GO:0006847">
    <property type="term" value="P:plasma membrane acetate transport"/>
    <property type="evidence" value="ECO:0007669"/>
    <property type="project" value="TreeGrafter"/>
</dbReference>
<feature type="transmembrane region" description="Helical" evidence="10">
    <location>
        <begin position="138"/>
        <end position="155"/>
    </location>
</feature>
<evidence type="ECO:0000256" key="8">
    <source>
        <dbReference type="ARBA" id="ARBA00023136"/>
    </source>
</evidence>
<keyword evidence="4" id="KW-1003">Cell membrane</keyword>
<dbReference type="PROSITE" id="PS50283">
    <property type="entry name" value="NA_SOLUT_SYMP_3"/>
    <property type="match status" value="1"/>
</dbReference>
<proteinExistence type="inferred from homology"/>
<dbReference type="GO" id="GO:0015293">
    <property type="term" value="F:symporter activity"/>
    <property type="evidence" value="ECO:0007669"/>
    <property type="project" value="UniProtKB-KW"/>
</dbReference>
<reference evidence="11 12" key="1">
    <citation type="submission" date="2018-03" db="EMBL/GenBank/DDBJ databases">
        <title>Genomic Encyclopedia of Archaeal and Bacterial Type Strains, Phase II (KMG-II): from individual species to whole genera.</title>
        <authorList>
            <person name="Goeker M."/>
        </authorList>
    </citation>
    <scope>NUCLEOTIDE SEQUENCE [LARGE SCALE GENOMIC DNA]</scope>
    <source>
        <strain evidence="11 12">ATCC BAA-1496</strain>
    </source>
</reference>
<evidence type="ECO:0000256" key="6">
    <source>
        <dbReference type="ARBA" id="ARBA00022847"/>
    </source>
</evidence>
<feature type="transmembrane region" description="Helical" evidence="10">
    <location>
        <begin position="175"/>
        <end position="193"/>
    </location>
</feature>
<comment type="similarity">
    <text evidence="2 9">Belongs to the sodium:solute symporter (SSF) (TC 2.A.21) family.</text>
</comment>
<feature type="transmembrane region" description="Helical" evidence="10">
    <location>
        <begin position="352"/>
        <end position="380"/>
    </location>
</feature>
<comment type="subcellular location">
    <subcellularLocation>
        <location evidence="1">Cell membrane</location>
        <topology evidence="1">Multi-pass membrane protein</topology>
    </subcellularLocation>
</comment>
<organism evidence="11 12">
    <name type="scientific">Knoellia remsis</name>
    <dbReference type="NCBI Taxonomy" id="407159"/>
    <lineage>
        <taxon>Bacteria</taxon>
        <taxon>Bacillati</taxon>
        <taxon>Actinomycetota</taxon>
        <taxon>Actinomycetes</taxon>
        <taxon>Micrococcales</taxon>
        <taxon>Intrasporangiaceae</taxon>
        <taxon>Knoellia</taxon>
    </lineage>
</organism>
<evidence type="ECO:0000256" key="2">
    <source>
        <dbReference type="ARBA" id="ARBA00006434"/>
    </source>
</evidence>
<evidence type="ECO:0000256" key="5">
    <source>
        <dbReference type="ARBA" id="ARBA00022692"/>
    </source>
</evidence>
<dbReference type="Pfam" id="PF00474">
    <property type="entry name" value="SSF"/>
    <property type="match status" value="1"/>
</dbReference>
<evidence type="ECO:0000256" key="3">
    <source>
        <dbReference type="ARBA" id="ARBA00022448"/>
    </source>
</evidence>
<dbReference type="RefSeq" id="WP_106297267.1">
    <property type="nucleotide sequence ID" value="NZ_PVTI01000009.1"/>
</dbReference>
<evidence type="ECO:0000313" key="12">
    <source>
        <dbReference type="Proteomes" id="UP000237822"/>
    </source>
</evidence>
<evidence type="ECO:0000256" key="10">
    <source>
        <dbReference type="SAM" id="Phobius"/>
    </source>
</evidence>
<dbReference type="InterPro" id="IPR038377">
    <property type="entry name" value="Na/Glc_symporter_sf"/>
</dbReference>
<dbReference type="CDD" id="cd11480">
    <property type="entry name" value="SLC5sbd_u4"/>
    <property type="match status" value="1"/>
</dbReference>
<feature type="transmembrane region" description="Helical" evidence="10">
    <location>
        <begin position="511"/>
        <end position="528"/>
    </location>
</feature>
<dbReference type="OrthoDB" id="9764416at2"/>
<keyword evidence="5 10" id="KW-0812">Transmembrane</keyword>
<dbReference type="InterPro" id="IPR050277">
    <property type="entry name" value="Sodium:Solute_Symporter"/>
</dbReference>
<evidence type="ECO:0000256" key="4">
    <source>
        <dbReference type="ARBA" id="ARBA00022475"/>
    </source>
</evidence>
<feature type="transmembrane region" description="Helical" evidence="10">
    <location>
        <begin position="67"/>
        <end position="90"/>
    </location>
</feature>
<dbReference type="GO" id="GO:0015123">
    <property type="term" value="F:acetate transmembrane transporter activity"/>
    <property type="evidence" value="ECO:0007669"/>
    <property type="project" value="TreeGrafter"/>
</dbReference>
<feature type="transmembrane region" description="Helical" evidence="10">
    <location>
        <begin position="24"/>
        <end position="46"/>
    </location>
</feature>
<keyword evidence="12" id="KW-1185">Reference proteome</keyword>
<dbReference type="EMBL" id="PVTI01000009">
    <property type="protein sequence ID" value="PRY59476.1"/>
    <property type="molecule type" value="Genomic_DNA"/>
</dbReference>
<protein>
    <submittedName>
        <fullName evidence="11">Cation/acetate symporter</fullName>
    </submittedName>
</protein>
<dbReference type="GO" id="GO:0005886">
    <property type="term" value="C:plasma membrane"/>
    <property type="evidence" value="ECO:0007669"/>
    <property type="project" value="UniProtKB-SubCell"/>
</dbReference>
<dbReference type="Gene3D" id="1.20.1730.10">
    <property type="entry name" value="Sodium/glucose cotransporter"/>
    <property type="match status" value="1"/>
</dbReference>
<keyword evidence="6" id="KW-0769">Symport</keyword>
<feature type="transmembrane region" description="Helical" evidence="10">
    <location>
        <begin position="459"/>
        <end position="480"/>
    </location>
</feature>
<feature type="transmembrane region" description="Helical" evidence="10">
    <location>
        <begin position="205"/>
        <end position="224"/>
    </location>
</feature>
<name>A0A2T0UNK2_9MICO</name>
<feature type="transmembrane region" description="Helical" evidence="10">
    <location>
        <begin position="96"/>
        <end position="117"/>
    </location>
</feature>
<dbReference type="NCBIfam" id="TIGR00813">
    <property type="entry name" value="sss"/>
    <property type="match status" value="1"/>
</dbReference>
<feature type="transmembrane region" description="Helical" evidence="10">
    <location>
        <begin position="401"/>
        <end position="420"/>
    </location>
</feature>
<dbReference type="InterPro" id="IPR001734">
    <property type="entry name" value="Na/solute_symporter"/>
</dbReference>
<gene>
    <name evidence="11" type="ORF">BCF74_10966</name>
</gene>
<feature type="transmembrane region" description="Helical" evidence="10">
    <location>
        <begin position="303"/>
        <end position="324"/>
    </location>
</feature>
<accession>A0A2T0UNK2</accession>
<feature type="transmembrane region" description="Helical" evidence="10">
    <location>
        <begin position="265"/>
        <end position="283"/>
    </location>
</feature>
<comment type="caution">
    <text evidence="11">The sequence shown here is derived from an EMBL/GenBank/DDBJ whole genome shotgun (WGS) entry which is preliminary data.</text>
</comment>
<feature type="transmembrane region" description="Helical" evidence="10">
    <location>
        <begin position="426"/>
        <end position="447"/>
    </location>
</feature>
<keyword evidence="7 10" id="KW-1133">Transmembrane helix</keyword>